<dbReference type="EMBL" id="CP081135">
    <property type="protein sequence ID" value="UEL49144.1"/>
    <property type="molecule type" value="Genomic_DNA"/>
</dbReference>
<dbReference type="PANTHER" id="PTHR37954:SF3">
    <property type="entry name" value="DUF169 DOMAIN-CONTAINING PROTEIN"/>
    <property type="match status" value="1"/>
</dbReference>
<evidence type="ECO:0000313" key="1">
    <source>
        <dbReference type="EMBL" id="UEL49144.1"/>
    </source>
</evidence>
<dbReference type="RefSeq" id="WP_228417004.1">
    <property type="nucleotide sequence ID" value="NZ_CP081135.1"/>
</dbReference>
<organism evidence="1 2">
    <name type="scientific">Terrisporobacter hibernicus</name>
    <dbReference type="NCBI Taxonomy" id="2813371"/>
    <lineage>
        <taxon>Bacteria</taxon>
        <taxon>Bacillati</taxon>
        <taxon>Bacillota</taxon>
        <taxon>Clostridia</taxon>
        <taxon>Peptostreptococcales</taxon>
        <taxon>Peptostreptococcaceae</taxon>
        <taxon>Terrisporobacter</taxon>
    </lineage>
</organism>
<gene>
    <name evidence="1" type="ORF">JW646_06770</name>
</gene>
<accession>A0AAX2ZM68</accession>
<name>A0AAX2ZM68_9FIRM</name>
<proteinExistence type="predicted"/>
<dbReference type="AlphaFoldDB" id="A0AAX2ZM68"/>
<dbReference type="Proteomes" id="UP001198983">
    <property type="component" value="Chromosome"/>
</dbReference>
<dbReference type="Pfam" id="PF02596">
    <property type="entry name" value="DUF169"/>
    <property type="match status" value="1"/>
</dbReference>
<dbReference type="InterPro" id="IPR003748">
    <property type="entry name" value="DUF169"/>
</dbReference>
<evidence type="ECO:0000313" key="2">
    <source>
        <dbReference type="Proteomes" id="UP001198983"/>
    </source>
</evidence>
<protein>
    <submittedName>
        <fullName evidence="1">DUF169 domain-containing protein</fullName>
    </submittedName>
</protein>
<dbReference type="KEGG" id="tem:JW646_06770"/>
<reference evidence="1 2" key="1">
    <citation type="journal article" date="2023" name="Int. J. Syst. Evol. Microbiol.">
        <title>Terrisporobacter hibernicus sp. nov., isolated from bovine faeces in Northern Ireland.</title>
        <authorList>
            <person name="Mitchell M."/>
            <person name="Nguyen S.V."/>
            <person name="Connor M."/>
            <person name="Fairley D.J."/>
            <person name="Donoghue O."/>
            <person name="Marshall H."/>
            <person name="Koolman L."/>
            <person name="McMullan G."/>
            <person name="Schaffer K.E."/>
            <person name="McGrath J.W."/>
            <person name="Fanning S."/>
        </authorList>
    </citation>
    <scope>NUCLEOTIDE SEQUENCE [LARGE SCALE GENOMIC DNA]</scope>
    <source>
        <strain evidence="1 2">MCA3</strain>
    </source>
</reference>
<sequence length="260" mass="29886">MENNWHETVKKIYSSLDLDRKVVGIKLFKNEDEFNNEESLLPAKKMNYCLAVASASKGYSIKLEKSKFLCKSGSRVLGIDKTDLKNSNGENWSRLGLYCNSQISYSVREELSYVQEDIIGVTVKPIEEYETIPDVIICISNPYNIMRLVQGYAYYYGMPKNINMIGNQGVCLECTARPYVKQDINVSLLCIGTRHKTNWKDGELAIGIPKEQITNTIDGIYKTINIMESNHNKEQIIKKFDDEDIENPSIQYNYNYYTEC</sequence>
<keyword evidence="2" id="KW-1185">Reference proteome</keyword>
<dbReference type="PANTHER" id="PTHR37954">
    <property type="entry name" value="BLL4979 PROTEIN"/>
    <property type="match status" value="1"/>
</dbReference>